<evidence type="ECO:0000313" key="3">
    <source>
        <dbReference type="Proteomes" id="UP000298860"/>
    </source>
</evidence>
<feature type="domain" description="VWFA" evidence="1">
    <location>
        <begin position="51"/>
        <end position="234"/>
    </location>
</feature>
<keyword evidence="3" id="KW-1185">Reference proteome</keyword>
<comment type="caution">
    <text evidence="2">The sequence shown here is derived from an EMBL/GenBank/DDBJ whole genome shotgun (WGS) entry which is preliminary data.</text>
</comment>
<dbReference type="Gene3D" id="1.20.120.1690">
    <property type="match status" value="1"/>
</dbReference>
<dbReference type="InterPro" id="IPR051266">
    <property type="entry name" value="CLCR"/>
</dbReference>
<dbReference type="Proteomes" id="UP000298860">
    <property type="component" value="Unassembled WGS sequence"/>
</dbReference>
<dbReference type="OrthoDB" id="568872at2"/>
<dbReference type="PANTHER" id="PTHR10579">
    <property type="entry name" value="CALCIUM-ACTIVATED CHLORIDE CHANNEL REGULATOR"/>
    <property type="match status" value="1"/>
</dbReference>
<dbReference type="RefSeq" id="WP_137815668.1">
    <property type="nucleotide sequence ID" value="NZ_BJFL01000027.1"/>
</dbReference>
<dbReference type="InterPro" id="IPR002035">
    <property type="entry name" value="VWF_A"/>
</dbReference>
<accession>A0A4D4JE79</accession>
<reference evidence="3" key="1">
    <citation type="submission" date="2019-04" db="EMBL/GenBank/DDBJ databases">
        <title>Draft genome sequence of Pseudonocardiaceae bacterium SL3-2-4.</title>
        <authorList>
            <person name="Ningsih F."/>
            <person name="Yokota A."/>
            <person name="Sakai Y."/>
            <person name="Nanatani K."/>
            <person name="Yabe S."/>
            <person name="Oetari A."/>
            <person name="Sjamsuridzal W."/>
        </authorList>
    </citation>
    <scope>NUCLEOTIDE SEQUENCE [LARGE SCALE GENOMIC DNA]</scope>
    <source>
        <strain evidence="3">SL3-2-4</strain>
    </source>
</reference>
<evidence type="ECO:0000259" key="1">
    <source>
        <dbReference type="PROSITE" id="PS50234"/>
    </source>
</evidence>
<name>A0A4D4JE79_9PSEU</name>
<dbReference type="InterPro" id="IPR041176">
    <property type="entry name" value="VWA_3_C"/>
</dbReference>
<dbReference type="InterPro" id="IPR036465">
    <property type="entry name" value="vWFA_dom_sf"/>
</dbReference>
<dbReference type="PROSITE" id="PS50234">
    <property type="entry name" value="VWFA"/>
    <property type="match status" value="1"/>
</dbReference>
<protein>
    <submittedName>
        <fullName evidence="2">VWA domain-containing protein</fullName>
    </submittedName>
</protein>
<dbReference type="Pfam" id="PF13768">
    <property type="entry name" value="VWA_3"/>
    <property type="match status" value="1"/>
</dbReference>
<organism evidence="2 3">
    <name type="scientific">Gandjariella thermophila</name>
    <dbReference type="NCBI Taxonomy" id="1931992"/>
    <lineage>
        <taxon>Bacteria</taxon>
        <taxon>Bacillati</taxon>
        <taxon>Actinomycetota</taxon>
        <taxon>Actinomycetes</taxon>
        <taxon>Pseudonocardiales</taxon>
        <taxon>Pseudonocardiaceae</taxon>
        <taxon>Gandjariella</taxon>
    </lineage>
</organism>
<dbReference type="Pfam" id="PF18571">
    <property type="entry name" value="VWA_3_C"/>
    <property type="match status" value="1"/>
</dbReference>
<dbReference type="Gene3D" id="2.60.40.3670">
    <property type="match status" value="1"/>
</dbReference>
<dbReference type="EMBL" id="BJFL01000027">
    <property type="protein sequence ID" value="GDY32659.1"/>
    <property type="molecule type" value="Genomic_DNA"/>
</dbReference>
<gene>
    <name evidence="2" type="ORF">GTS_42920</name>
</gene>
<evidence type="ECO:0000313" key="2">
    <source>
        <dbReference type="EMBL" id="GDY32659.1"/>
    </source>
</evidence>
<dbReference type="SMART" id="SM00327">
    <property type="entry name" value="VWA"/>
    <property type="match status" value="1"/>
</dbReference>
<proteinExistence type="predicted"/>
<dbReference type="SUPFAM" id="SSF53300">
    <property type="entry name" value="vWA-like"/>
    <property type="match status" value="1"/>
</dbReference>
<dbReference type="Gene3D" id="3.40.50.410">
    <property type="entry name" value="von Willebrand factor, type A domain"/>
    <property type="match status" value="1"/>
</dbReference>
<dbReference type="PANTHER" id="PTHR10579:SF43">
    <property type="entry name" value="ZINC FINGER (C3HC4-TYPE RING FINGER) FAMILY PROTEIN"/>
    <property type="match status" value="1"/>
</dbReference>
<sequence>MSDRAETGFTITVSENKYLAEQDTEVVAVLTVSATGLGRLSTVDGAGSDTAEVILLDCSGSMSDPPTKLAAAKRATCAAIDALRDGVRFAVVRGTHEAALAYPQRPGLAVADRRTRTEAKDAVNRLVASGGTAMGRWLALGGELLADHPSAVRHATLITDGRQEHETRAELDAVLADCTGRFVCDARGIGDHWEPTELLHIAAVLNGQARGVARFDEMVADFRDLTVAAMRRSVPDVDLRVRTVATARLHEIQQVHPTFADLTPRVVRRDDRTVEIATGSWADETREYQVRIAVDPAGQPKDEDLLAARVDVLVRGAGFDARPIPPALILVHWTDDPGLFTRLDEKVTHYAGQEELGDAVRAGCDAYNSGDAATAVEQLGRAVMLADRSGNEDILRNLRRLVEVVDAAAGLVRLRTDVPLSEILATYTGSVSTSRGGRARRLDAEGTAATVSRTCPECSFVSRGAAPAGPLVCERCSHQFPARQEDAH</sequence>
<dbReference type="AlphaFoldDB" id="A0A4D4JE79"/>